<name>A0A7N2N1W3_QUELO</name>
<dbReference type="InterPro" id="IPR016024">
    <property type="entry name" value="ARM-type_fold"/>
</dbReference>
<dbReference type="Pfam" id="PF24173">
    <property type="entry name" value="TPR_TTI1_N"/>
    <property type="match status" value="1"/>
</dbReference>
<dbReference type="PROSITE" id="PS50878">
    <property type="entry name" value="RT_POL"/>
    <property type="match status" value="1"/>
</dbReference>
<reference evidence="2" key="2">
    <citation type="submission" date="2021-01" db="UniProtKB">
        <authorList>
            <consortium name="EnsemblPlants"/>
        </authorList>
    </citation>
    <scope>IDENTIFICATION</scope>
</reference>
<dbReference type="InterPro" id="IPR057567">
    <property type="entry name" value="TPR_TTI1_C"/>
</dbReference>
<dbReference type="Pfam" id="PF24181">
    <property type="entry name" value="TPR_TTI1_C"/>
    <property type="match status" value="1"/>
</dbReference>
<dbReference type="PANTHER" id="PTHR18460:SF3">
    <property type="entry name" value="TELO2-INTERACTING PROTEIN 1 HOMOLOG"/>
    <property type="match status" value="1"/>
</dbReference>
<evidence type="ECO:0000313" key="2">
    <source>
        <dbReference type="EnsemblPlants" id="QL12p004433:mrna"/>
    </source>
</evidence>
<dbReference type="Gramene" id="QL12p004433:mrna">
    <property type="protein sequence ID" value="QL12p004433:mrna"/>
    <property type="gene ID" value="QL12p004433"/>
</dbReference>
<evidence type="ECO:0000259" key="1">
    <source>
        <dbReference type="PROSITE" id="PS50878"/>
    </source>
</evidence>
<dbReference type="InterPro" id="IPR049362">
    <property type="entry name" value="TTI1_rpt"/>
</dbReference>
<dbReference type="EMBL" id="LRBV02000012">
    <property type="status" value="NOT_ANNOTATED_CDS"/>
    <property type="molecule type" value="Genomic_DNA"/>
</dbReference>
<dbReference type="InterPro" id="IPR026960">
    <property type="entry name" value="RVT-Znf"/>
</dbReference>
<organism evidence="2 3">
    <name type="scientific">Quercus lobata</name>
    <name type="common">Valley oak</name>
    <dbReference type="NCBI Taxonomy" id="97700"/>
    <lineage>
        <taxon>Eukaryota</taxon>
        <taxon>Viridiplantae</taxon>
        <taxon>Streptophyta</taxon>
        <taxon>Embryophyta</taxon>
        <taxon>Tracheophyta</taxon>
        <taxon>Spermatophyta</taxon>
        <taxon>Magnoliopsida</taxon>
        <taxon>eudicotyledons</taxon>
        <taxon>Gunneridae</taxon>
        <taxon>Pentapetalae</taxon>
        <taxon>rosids</taxon>
        <taxon>fabids</taxon>
        <taxon>Fagales</taxon>
        <taxon>Fagaceae</taxon>
        <taxon>Quercus</taxon>
    </lineage>
</organism>
<feature type="domain" description="Reverse transcriptase" evidence="1">
    <location>
        <begin position="1"/>
        <end position="227"/>
    </location>
</feature>
<reference evidence="2 3" key="1">
    <citation type="journal article" date="2016" name="G3 (Bethesda)">
        <title>First Draft Assembly and Annotation of the Genome of a California Endemic Oak Quercus lobata Nee (Fagaceae).</title>
        <authorList>
            <person name="Sork V.L."/>
            <person name="Fitz-Gibbon S.T."/>
            <person name="Puiu D."/>
            <person name="Crepeau M."/>
            <person name="Gugger P.F."/>
            <person name="Sherman R."/>
            <person name="Stevens K."/>
            <person name="Langley C.H."/>
            <person name="Pellegrini M."/>
            <person name="Salzberg S.L."/>
        </authorList>
    </citation>
    <scope>NUCLEOTIDE SEQUENCE [LARGE SCALE GENOMIC DNA]</scope>
    <source>
        <strain evidence="2 3">cv. SW786</strain>
    </source>
</reference>
<dbReference type="PANTHER" id="PTHR18460">
    <property type="entry name" value="TEL2 INTERACTING PROTEIN 1 TTI1 FAMILY MEMBER"/>
    <property type="match status" value="1"/>
</dbReference>
<dbReference type="InterPro" id="IPR043502">
    <property type="entry name" value="DNA/RNA_pol_sf"/>
</dbReference>
<dbReference type="InterPro" id="IPR000477">
    <property type="entry name" value="RT_dom"/>
</dbReference>
<dbReference type="InterPro" id="IPR052587">
    <property type="entry name" value="TELO2-interacting_protein_1"/>
</dbReference>
<dbReference type="CDD" id="cd01650">
    <property type="entry name" value="RT_nLTR_like"/>
    <property type="match status" value="1"/>
</dbReference>
<dbReference type="InterPro" id="IPR057566">
    <property type="entry name" value="TPR_TTI1_N"/>
</dbReference>
<dbReference type="SUPFAM" id="SSF48371">
    <property type="entry name" value="ARM repeat"/>
    <property type="match status" value="1"/>
</dbReference>
<dbReference type="Proteomes" id="UP000594261">
    <property type="component" value="Chromosome 12"/>
</dbReference>
<dbReference type="InParanoid" id="A0A7N2N1W3"/>
<dbReference type="Pfam" id="PF21547">
    <property type="entry name" value="TTI1"/>
    <property type="match status" value="1"/>
</dbReference>
<sequence length="1920" mass="214340">MQHQLTSGNCLRTRLSGRQILDSVLVANECLDSRLKSGIPGVIIKLDIEKAYDHVNWNALFYLMERMGFGARWSRWIKACISTVKFSVLVNGSPAGFFGSSHGLRQGDPLSPLLFLMIMEVLSRLLKRTENGGFLCGFKAGSHRHGGIHISHLLFADDTILFCDASRDQLLYVRMVLIFFEAITGLKVNVGKSEIVPVGDVGDLDGLARILCCKVGTLPMRYLGMPLGAHYKDSSIWNPIIEKMEKRLAGWKRLYLSKGGRLILLKSTLSSLPTYFLSLFTIPQAVAARIERIQRNFLWGASEDVFKYPLVAWDKVCLPVECGGLGIRRVGLFNKALLGKWLWRFGKENHRLWRQVIADKYGEARGGWCTRGVRGAHGCGMWRSIKEGTGKFFSQILFTVGEGSRVRFWHDPWCGPTPLKDLFPSMYDCSITKEAWVSDLVVSNSEGGRSWNLLFRHGPQDWQATTVYSFFEFIYSSMPRGEGEDQLVWRLTTSGVFDMRSFYKLLSSPTTDAFPWECIWRTKVPKRVSFFLWTAANDGILTIDNLIKKGQFLVNRCCLCCCNGESVNHLLLHCKFSHALWCEVFAAFGIQWVMPSYSLFPLLLLLDAAVDCRSQQKDDTKENFMPDVQKMPHKVSDNVAEGVLQCLEELLKKCHLRSVDQMVVVLKKLTYGALLSPFEASEEFREGVIKCFRALLSSVLPCPDMCCACKQIRGLPTLLESRSMETSLCRSLKYHSESQECLLLFLQSQTASAAVGHWLSLLLKAADTEATQGHRGSAKLRIEAFTALRVLVAKVGTADALAFFLPGVVSQFSKVFHASKTMISGAAGSVEAINQAIRGLAEYLMIVLHDDANLDGLDTSIDFIDEFNSSKYKSAQSFLEELRSLPDKAQGKGKIVAEDSSKAINIVTAKSEFKEERTTGSGKGIGSLQVNRTKDWIENTSAHIDKLLGATFPHICVHPSKKVRQGLLAAIRGLLSECSRTLKKSRLMLLECLCVLAVDDSDEVSSASQEFLDDLFLLCGKNNLEHDVGEIFRRLIEKLPKVVLGREESLALSHAQQLLVVIYYSGPQLVVDHLLHSAVSAAQFLDVLAVCLSQNSLFAGSLDKLISTRRSSVGYLPSLAELKAGTNFTSNYLTIMSATPFENSMGTDIREKVVEYPPENVQKSFEIPRMPPWFVSVGSPKLYQALAGILRLVGLSLLADIRSEGQLSLITDVPLGYLRKLISEIRVKEYNNESWQSWYNRTGSGQLLRQASTAVCILNEMIFGLSDQAFHILTRMFHNSMAKREEAQEFDAGLANGQHHKTECSLPNESVWKVSQDKGVRSNLIDCVGRILHEYLSPEVWDLPVEHNSSLIHLDGEDEDISLHLFRDTAMLQQEIYIFLHLIYIIIDGIGIFNICLGRDFASSGFLHSSLYLLLENLISSNFEVRSAADAVLHVFSTTSGYPTVGHLVLENPDYVIDSICRQLRHLDLNPHVPNVLAAMLSYIGVAQRILPLLEEPMRSVSVELEILGRHQHPDLTIPFLKALAELAKASKHEACSLPTKAESYFMHVKSIISDVRKKARIGSKLCSISSSDDDYYMSQMESEQLESISFNLNDSKRYRRTVGSIAGSCITAATPLLASTKQAACLVALDIIEGGMVALAKVEEAYRHEKETKEAIEEVIRSCSVYQLQDTLDAADEGTDENRLLPAMNKIWPFLVVCIRNRNPVAVRRCLSVISNVVQICGGDFFSRRFHTDGHHIWKFLTMSPFRKNANLKQERTPLKLPYRSTSISPEESVSELTNLKVQIAVLNMIADLSKNRKSASALEVVLKKVSGIVVGIACSSFVRLQDATLNALLGLASIDPDLIWLLLADVYYSMKRKDMPSPPIPNLPVIGQILPPPSSPKEFLYVQYGGQSFDIEFSSVETVFKKLHSQAFTDQMCS</sequence>
<accession>A0A7N2N1W3</accession>
<dbReference type="Pfam" id="PF13966">
    <property type="entry name" value="zf-RVT"/>
    <property type="match status" value="1"/>
</dbReference>
<dbReference type="FunCoup" id="A0A7N2N1W3">
    <property type="interactions" value="2516"/>
</dbReference>
<protein>
    <recommendedName>
        <fullName evidence="1">Reverse transcriptase domain-containing protein</fullName>
    </recommendedName>
</protein>
<keyword evidence="3" id="KW-1185">Reference proteome</keyword>
<evidence type="ECO:0000313" key="3">
    <source>
        <dbReference type="Proteomes" id="UP000594261"/>
    </source>
</evidence>
<dbReference type="Pfam" id="PF00078">
    <property type="entry name" value="RVT_1"/>
    <property type="match status" value="1"/>
</dbReference>
<dbReference type="EnsemblPlants" id="QL12p004433:mrna">
    <property type="protein sequence ID" value="QL12p004433:mrna"/>
    <property type="gene ID" value="QL12p004433"/>
</dbReference>
<proteinExistence type="predicted"/>
<dbReference type="SUPFAM" id="SSF56672">
    <property type="entry name" value="DNA/RNA polymerases"/>
    <property type="match status" value="1"/>
</dbReference>
<dbReference type="GO" id="GO:0005737">
    <property type="term" value="C:cytoplasm"/>
    <property type="evidence" value="ECO:0007669"/>
    <property type="project" value="TreeGrafter"/>
</dbReference>